<sequence>MILANNDFEQTLLLPDLVWELLGQAGAAGEAWVSLPESVRADLQQVGILDERGKLTSGGTRILGLVRSPASELSVCQLHAEQENVLRVSLGEEESIVRAAVIDDAGCATGEFIFSRTTHENALQHVLSWVSLPAVGVPEVRDASFSAEVLSAGVFDESARGWRVNCSALPGGVHIFFREGWLWRLKGSSEGSGSGSVWEVEAEDSLSLNLLLHYVWGRCVGELDQG</sequence>
<dbReference type="KEGG" id="rama:IDM48_10755"/>
<proteinExistence type="predicted"/>
<dbReference type="EMBL" id="CP061538">
    <property type="protein sequence ID" value="QNV39810.1"/>
    <property type="molecule type" value="Genomic_DNA"/>
</dbReference>
<dbReference type="EMBL" id="CP061538">
    <property type="protein sequence ID" value="QNV39832.1"/>
    <property type="molecule type" value="Genomic_DNA"/>
</dbReference>
<keyword evidence="3" id="KW-1185">Reference proteome</keyword>
<dbReference type="AlphaFoldDB" id="A0A7H2BJG4"/>
<reference evidence="1 3" key="1">
    <citation type="submission" date="2020-09" db="EMBL/GenBank/DDBJ databases">
        <title>Investigation of environmental microbe.</title>
        <authorList>
            <person name="Ou Y."/>
            <person name="Kang Q."/>
        </authorList>
    </citation>
    <scope>NUCLEOTIDE SEQUENCE [LARGE SCALE GENOMIC DNA]</scope>
    <source>
        <strain evidence="1 3">KJZ-9</strain>
    </source>
</reference>
<evidence type="ECO:0000313" key="1">
    <source>
        <dbReference type="EMBL" id="QNV39810.1"/>
    </source>
</evidence>
<name>A0A7H2BJG4_9MICC</name>
<dbReference type="Proteomes" id="UP000516421">
    <property type="component" value="Chromosome"/>
</dbReference>
<gene>
    <name evidence="1" type="ORF">IDM48_10755</name>
    <name evidence="2" type="ORF">IDM48_10865</name>
</gene>
<protein>
    <submittedName>
        <fullName evidence="1">Uncharacterized protein</fullName>
    </submittedName>
</protein>
<dbReference type="RefSeq" id="WP_190617396.1">
    <property type="nucleotide sequence ID" value="NZ_CP061538.1"/>
</dbReference>
<accession>A0A7H2BJG4</accession>
<organism evidence="1 3">
    <name type="scientific">Rothia amarae</name>
    <dbReference type="NCBI Taxonomy" id="169480"/>
    <lineage>
        <taxon>Bacteria</taxon>
        <taxon>Bacillati</taxon>
        <taxon>Actinomycetota</taxon>
        <taxon>Actinomycetes</taxon>
        <taxon>Micrococcales</taxon>
        <taxon>Micrococcaceae</taxon>
        <taxon>Rothia</taxon>
    </lineage>
</organism>
<evidence type="ECO:0000313" key="3">
    <source>
        <dbReference type="Proteomes" id="UP000516421"/>
    </source>
</evidence>
<dbReference type="KEGG" id="rama:IDM48_10865"/>
<evidence type="ECO:0000313" key="2">
    <source>
        <dbReference type="EMBL" id="QNV39832.1"/>
    </source>
</evidence>